<feature type="region of interest" description="Disordered" evidence="9">
    <location>
        <begin position="762"/>
        <end position="819"/>
    </location>
</feature>
<feature type="region of interest" description="Disordered" evidence="9">
    <location>
        <begin position="1"/>
        <end position="25"/>
    </location>
</feature>
<dbReference type="InterPro" id="IPR001138">
    <property type="entry name" value="Zn2Cys6_DnaBD"/>
</dbReference>
<evidence type="ECO:0000256" key="8">
    <source>
        <dbReference type="SAM" id="Coils"/>
    </source>
</evidence>
<dbReference type="PROSITE" id="PS50048">
    <property type="entry name" value="ZN2_CY6_FUNGAL_2"/>
    <property type="match status" value="1"/>
</dbReference>
<dbReference type="GO" id="GO:0000981">
    <property type="term" value="F:DNA-binding transcription factor activity, RNA polymerase II-specific"/>
    <property type="evidence" value="ECO:0007669"/>
    <property type="project" value="InterPro"/>
</dbReference>
<evidence type="ECO:0000256" key="3">
    <source>
        <dbReference type="ARBA" id="ARBA00022833"/>
    </source>
</evidence>
<dbReference type="InterPro" id="IPR036864">
    <property type="entry name" value="Zn2-C6_fun-type_DNA-bd_sf"/>
</dbReference>
<dbReference type="eggNOG" id="ENOG502QPVP">
    <property type="taxonomic scope" value="Eukaryota"/>
</dbReference>
<dbReference type="Pfam" id="PF04082">
    <property type="entry name" value="Fungal_trans"/>
    <property type="match status" value="1"/>
</dbReference>
<evidence type="ECO:0000256" key="9">
    <source>
        <dbReference type="SAM" id="MobiDB-lite"/>
    </source>
</evidence>
<dbReference type="GO" id="GO:0005634">
    <property type="term" value="C:nucleus"/>
    <property type="evidence" value="ECO:0007669"/>
    <property type="project" value="UniProtKB-SubCell"/>
</dbReference>
<name>B8M8B7_TALSN</name>
<evidence type="ECO:0000313" key="11">
    <source>
        <dbReference type="EMBL" id="EED20430.1"/>
    </source>
</evidence>
<dbReference type="PANTHER" id="PTHR31845:SF21">
    <property type="entry name" value="REGULATORY PROTEIN LEU3"/>
    <property type="match status" value="1"/>
</dbReference>
<dbReference type="AlphaFoldDB" id="B8M8B7"/>
<dbReference type="CDD" id="cd00067">
    <property type="entry name" value="GAL4"/>
    <property type="match status" value="1"/>
</dbReference>
<evidence type="ECO:0000256" key="7">
    <source>
        <dbReference type="ARBA" id="ARBA00023242"/>
    </source>
</evidence>
<evidence type="ECO:0000256" key="2">
    <source>
        <dbReference type="ARBA" id="ARBA00022723"/>
    </source>
</evidence>
<keyword evidence="12" id="KW-1185">Reference proteome</keyword>
<feature type="compositionally biased region" description="Low complexity" evidence="9">
    <location>
        <begin position="809"/>
        <end position="818"/>
    </location>
</feature>
<dbReference type="Proteomes" id="UP000001745">
    <property type="component" value="Unassembled WGS sequence"/>
</dbReference>
<dbReference type="InParanoid" id="B8M8B7"/>
<proteinExistence type="predicted"/>
<dbReference type="STRING" id="441959.B8M8B7"/>
<dbReference type="PhylomeDB" id="B8M8B7"/>
<keyword evidence="3" id="KW-0862">Zinc</keyword>
<dbReference type="FunFam" id="4.10.240.10:FF:000003">
    <property type="entry name" value="C6 transcription factor (Leu3)"/>
    <property type="match status" value="1"/>
</dbReference>
<accession>B8M8B7</accession>
<feature type="compositionally biased region" description="Polar residues" evidence="9">
    <location>
        <begin position="767"/>
        <end position="793"/>
    </location>
</feature>
<dbReference type="SUPFAM" id="SSF57701">
    <property type="entry name" value="Zn2/Cys6 DNA-binding domain"/>
    <property type="match status" value="1"/>
</dbReference>
<organism evidence="11 12">
    <name type="scientific">Talaromyces stipitatus (strain ATCC 10500 / CBS 375.48 / QM 6759 / NRRL 1006)</name>
    <name type="common">Penicillium stipitatum</name>
    <dbReference type="NCBI Taxonomy" id="441959"/>
    <lineage>
        <taxon>Eukaryota</taxon>
        <taxon>Fungi</taxon>
        <taxon>Dikarya</taxon>
        <taxon>Ascomycota</taxon>
        <taxon>Pezizomycotina</taxon>
        <taxon>Eurotiomycetes</taxon>
        <taxon>Eurotiomycetidae</taxon>
        <taxon>Eurotiales</taxon>
        <taxon>Trichocomaceae</taxon>
        <taxon>Talaromyces</taxon>
        <taxon>Talaromyces sect. Talaromyces</taxon>
    </lineage>
</organism>
<dbReference type="Pfam" id="PF00172">
    <property type="entry name" value="Zn_clus"/>
    <property type="match status" value="1"/>
</dbReference>
<protein>
    <submittedName>
        <fullName evidence="11">C6 transcription factor (Leu3), putative</fullName>
    </submittedName>
</protein>
<dbReference type="PROSITE" id="PS00463">
    <property type="entry name" value="ZN2_CY6_FUNGAL_1"/>
    <property type="match status" value="1"/>
</dbReference>
<keyword evidence="2" id="KW-0479">Metal-binding</keyword>
<evidence type="ECO:0000256" key="1">
    <source>
        <dbReference type="ARBA" id="ARBA00004123"/>
    </source>
</evidence>
<evidence type="ECO:0000256" key="4">
    <source>
        <dbReference type="ARBA" id="ARBA00023015"/>
    </source>
</evidence>
<dbReference type="OrthoDB" id="2341546at2759"/>
<feature type="region of interest" description="Disordered" evidence="9">
    <location>
        <begin position="154"/>
        <end position="194"/>
    </location>
</feature>
<evidence type="ECO:0000256" key="6">
    <source>
        <dbReference type="ARBA" id="ARBA00023163"/>
    </source>
</evidence>
<keyword evidence="8" id="KW-0175">Coiled coil</keyword>
<keyword evidence="7" id="KW-0539">Nucleus</keyword>
<dbReference type="GO" id="GO:0001216">
    <property type="term" value="F:DNA-binding transcription activator activity"/>
    <property type="evidence" value="ECO:0007669"/>
    <property type="project" value="UniProtKB-ARBA"/>
</dbReference>
<dbReference type="GeneID" id="8101926"/>
<evidence type="ECO:0000313" key="12">
    <source>
        <dbReference type="Proteomes" id="UP000001745"/>
    </source>
</evidence>
<gene>
    <name evidence="11" type="ORF">TSTA_036550</name>
</gene>
<keyword evidence="4" id="KW-0805">Transcription regulation</keyword>
<dbReference type="RefSeq" id="XP_002480864.1">
    <property type="nucleotide sequence ID" value="XM_002480819.1"/>
</dbReference>
<dbReference type="PANTHER" id="PTHR31845">
    <property type="entry name" value="FINGER DOMAIN PROTEIN, PUTATIVE-RELATED"/>
    <property type="match status" value="1"/>
</dbReference>
<comment type="subcellular location">
    <subcellularLocation>
        <location evidence="1">Nucleus</location>
    </subcellularLocation>
</comment>
<dbReference type="GO" id="GO:0006351">
    <property type="term" value="P:DNA-templated transcription"/>
    <property type="evidence" value="ECO:0007669"/>
    <property type="project" value="InterPro"/>
</dbReference>
<dbReference type="SMART" id="SM00066">
    <property type="entry name" value="GAL4"/>
    <property type="match status" value="1"/>
</dbReference>
<evidence type="ECO:0000256" key="5">
    <source>
        <dbReference type="ARBA" id="ARBA00023125"/>
    </source>
</evidence>
<reference evidence="12" key="1">
    <citation type="journal article" date="2015" name="Genome Announc.">
        <title>Genome sequence of the AIDS-associated pathogen Penicillium marneffei (ATCC18224) and its near taxonomic relative Talaromyces stipitatus (ATCC10500).</title>
        <authorList>
            <person name="Nierman W.C."/>
            <person name="Fedorova-Abrams N.D."/>
            <person name="Andrianopoulos A."/>
        </authorList>
    </citation>
    <scope>NUCLEOTIDE SEQUENCE [LARGE SCALE GENOMIC DNA]</scope>
    <source>
        <strain evidence="12">ATCC 10500 / CBS 375.48 / QM 6759 / NRRL 1006</strain>
    </source>
</reference>
<dbReference type="EMBL" id="EQ962654">
    <property type="protein sequence ID" value="EED20430.1"/>
    <property type="molecule type" value="Genomic_DNA"/>
</dbReference>
<dbReference type="InterPro" id="IPR007219">
    <property type="entry name" value="XnlR_reg_dom"/>
</dbReference>
<dbReference type="CDD" id="cd12148">
    <property type="entry name" value="fungal_TF_MHR"/>
    <property type="match status" value="1"/>
</dbReference>
<dbReference type="FunCoup" id="B8M8B7">
    <property type="interactions" value="430"/>
</dbReference>
<dbReference type="Gene3D" id="4.10.240.10">
    <property type="entry name" value="Zn(2)-C6 fungal-type DNA-binding domain"/>
    <property type="match status" value="1"/>
</dbReference>
<sequence>MLVVDSESSRKRKGKERRRRAQAFKYQTGKAAQASLANSGVIALVAQTKNDHSINPFNPTFATSDVAARADLGESNNNLSATYTKISIEPPYLFPVSDKQALRIAAGHARVAAHGVTSGIGGGGPIGVGQISSESQNATPLTSPGRINARIHSGASGLVGRKRNGAGAGLDSSPGSIDEIEDGEQHEERKRQPVKRACNECRQQKLRCDVIQDPFMDCSRCRRLKLECKIESNFKRVGKRSRNAEMEREIIELRRQIANANAANASLKSQVAPAKQEASAMSTPLSGAMYQTPTPLSTDQYMGSHEAVASLLDLRSGFDGANYMRSGSHQFKRIEDVMVATDRINELFNLFFTFYHAYLPFLDREVTPEEYYATSPLLFWMIISVGARRYQTDIQLLNSLAGPVTRLVWSTIADIPQSFHAVKALCLLCTWPFPTSSTSTDPTFMLSGLMIHVAMQLGLHRPSHTQDFSKFRVELIESELRDKVRTWAICNVVAQRVATGYGQPPSTLYDWTLGASELIDVNFQLPREIKARLQIEVFVDKVTKALYNNRRNPVGLAEDGERASLMSFLTRDFEELEDQLKPENDVITDLYLRAANLHLQLCSFFDDPSSQGYRERLLSLHSATCNFLESALNLETNVGPVLPYTPYYFYQMMLAAGFTLMKLCKSFFSAHIDLEYTKRLFNRTIWSIRAISVSNNDLPQRLTEVLTQMWKQGGAPTPRPASSSSEIDDSLQLKVRCRMSMSLVYDSVWRWREDALAKGRNIEASLKNPTDPDSNGETTGSSLTHGRASSATPGVTGDPSLAPAPPLPHGLSLSSSSAGVNNLPSSAVNGFMEPNYEVFDPLNWLLDGLVDFPYTMPMQGMESHGLA</sequence>
<keyword evidence="5" id="KW-0238">DNA-binding</keyword>
<keyword evidence="6" id="KW-0804">Transcription</keyword>
<dbReference type="HOGENOM" id="CLU_011455_1_1_1"/>
<evidence type="ECO:0000259" key="10">
    <source>
        <dbReference type="PROSITE" id="PS50048"/>
    </source>
</evidence>
<dbReference type="GO" id="GO:0008270">
    <property type="term" value="F:zinc ion binding"/>
    <property type="evidence" value="ECO:0007669"/>
    <property type="project" value="InterPro"/>
</dbReference>
<feature type="domain" description="Zn(2)-C6 fungal-type" evidence="10">
    <location>
        <begin position="197"/>
        <end position="230"/>
    </location>
</feature>
<dbReference type="OMA" id="MQIGLHQ"/>
<dbReference type="InterPro" id="IPR051089">
    <property type="entry name" value="prtT"/>
</dbReference>
<dbReference type="GO" id="GO:0000976">
    <property type="term" value="F:transcription cis-regulatory region binding"/>
    <property type="evidence" value="ECO:0007669"/>
    <property type="project" value="TreeGrafter"/>
</dbReference>
<dbReference type="VEuPathDB" id="FungiDB:TSTA_036550"/>
<feature type="compositionally biased region" description="Basic residues" evidence="9">
    <location>
        <begin position="10"/>
        <end position="22"/>
    </location>
</feature>
<feature type="coiled-coil region" evidence="8">
    <location>
        <begin position="236"/>
        <end position="270"/>
    </location>
</feature>